<organism evidence="13 15">
    <name type="scientific">Dracunculus medinensis</name>
    <name type="common">Guinea worm</name>
    <dbReference type="NCBI Taxonomy" id="318479"/>
    <lineage>
        <taxon>Eukaryota</taxon>
        <taxon>Metazoa</taxon>
        <taxon>Ecdysozoa</taxon>
        <taxon>Nematoda</taxon>
        <taxon>Chromadorea</taxon>
        <taxon>Rhabditida</taxon>
        <taxon>Spirurina</taxon>
        <taxon>Dracunculoidea</taxon>
        <taxon>Dracunculidae</taxon>
        <taxon>Dracunculus</taxon>
    </lineage>
</organism>
<evidence type="ECO:0000256" key="3">
    <source>
        <dbReference type="ARBA" id="ARBA00022670"/>
    </source>
</evidence>
<evidence type="ECO:0000256" key="6">
    <source>
        <dbReference type="ARBA" id="ARBA00022942"/>
    </source>
</evidence>
<dbReference type="PANTHER" id="PTHR32194:SF4">
    <property type="entry name" value="PROTEASOME SUBUNIT BETA TYPE-7"/>
    <property type="match status" value="1"/>
</dbReference>
<evidence type="ECO:0000313" key="15">
    <source>
        <dbReference type="WBParaSite" id="DME_0000672701-mRNA-1"/>
    </source>
</evidence>
<keyword evidence="6 11" id="KW-0647">Proteasome</keyword>
<dbReference type="PANTHER" id="PTHR32194">
    <property type="entry name" value="METALLOPROTEASE TLDD"/>
    <property type="match status" value="1"/>
</dbReference>
<dbReference type="GO" id="GO:0005737">
    <property type="term" value="C:cytoplasm"/>
    <property type="evidence" value="ECO:0007669"/>
    <property type="project" value="UniProtKB-SubCell"/>
</dbReference>
<feature type="active site" description="Nucleophile" evidence="10">
    <location>
        <position position="43"/>
    </location>
</feature>
<comment type="catalytic activity">
    <reaction evidence="1">
        <text>Cleavage of peptide bonds with very broad specificity.</text>
        <dbReference type="EC" id="3.4.25.1"/>
    </reaction>
</comment>
<comment type="function">
    <text evidence="11">Component of the proteasome, a multicatalytic proteinase complex which is characterized by its ability to cleave peptides with Arg, Phe, Tyr, Leu, and Glu adjacent to the leaving group at neutral or slightly basic pH. The proteasome has an ATP-dependent proteolytic activity.</text>
</comment>
<evidence type="ECO:0000256" key="2">
    <source>
        <dbReference type="ARBA" id="ARBA00022490"/>
    </source>
</evidence>
<dbReference type="GO" id="GO:0005634">
    <property type="term" value="C:nucleus"/>
    <property type="evidence" value="ECO:0007669"/>
    <property type="project" value="UniProtKB-SubCell"/>
</dbReference>
<evidence type="ECO:0000256" key="9">
    <source>
        <dbReference type="ARBA" id="ARBA00026071"/>
    </source>
</evidence>
<gene>
    <name evidence="12" type="ORF">DME_LOCUS1341</name>
</gene>
<dbReference type="GO" id="GO:0004298">
    <property type="term" value="F:threonine-type endopeptidase activity"/>
    <property type="evidence" value="ECO:0007669"/>
    <property type="project" value="UniProtKB-KW"/>
</dbReference>
<evidence type="ECO:0000256" key="5">
    <source>
        <dbReference type="ARBA" id="ARBA00022801"/>
    </source>
</evidence>
<dbReference type="InterPro" id="IPR023333">
    <property type="entry name" value="Proteasome_suB-type"/>
</dbReference>
<comment type="function">
    <text evidence="8">Non-catalytic component of the proteasome, a multicatalytic proteinase complex which is characterized by its ability to cleave peptides with Arg, Phe, Tyr, Leu, and Glu adjacent to the leaving group at neutral or slightly basic pH. The proteasome has an ATP-dependent proteolytic activity.</text>
</comment>
<dbReference type="OrthoDB" id="429533at2759"/>
<dbReference type="Proteomes" id="UP000038040">
    <property type="component" value="Unplaced"/>
</dbReference>
<keyword evidence="5" id="KW-0378">Hydrolase</keyword>
<evidence type="ECO:0000256" key="8">
    <source>
        <dbReference type="ARBA" id="ARBA00024953"/>
    </source>
</evidence>
<reference evidence="12 14" key="2">
    <citation type="submission" date="2018-11" db="EMBL/GenBank/DDBJ databases">
        <authorList>
            <consortium name="Pathogen Informatics"/>
        </authorList>
    </citation>
    <scope>NUCLEOTIDE SEQUENCE [LARGE SCALE GENOMIC DNA]</scope>
</reference>
<keyword evidence="7 11" id="KW-0539">Nucleus</keyword>
<reference evidence="15" key="1">
    <citation type="submission" date="2017-02" db="UniProtKB">
        <authorList>
            <consortium name="WormBaseParasite"/>
        </authorList>
    </citation>
    <scope>IDENTIFICATION</scope>
</reference>
<evidence type="ECO:0000256" key="10">
    <source>
        <dbReference type="PIRSR" id="PIRSR600243-1"/>
    </source>
</evidence>
<dbReference type="WBParaSite" id="DME_0000672701-mRNA-1">
    <property type="protein sequence ID" value="DME_0000672701-mRNA-1"/>
    <property type="gene ID" value="DME_0000672701"/>
</dbReference>
<comment type="subunit">
    <text evidence="9">The 26S proteasome consists of a 20S proteasome core and two 19S regulatory subunits. The 20S proteasome core is composed of 28 subunits that are arranged in four stacked rings, resulting in a barrel-shaped structure. The two end rings are each formed by seven alpha subunits, and the two central rings are each formed by seven beta subunits. The catalytic chamber with the active sites is on the inside of the barrel.</text>
</comment>
<dbReference type="Gene3D" id="3.60.20.10">
    <property type="entry name" value="Glutamine Phosphoribosylpyrophosphate, subunit 1, domain 1"/>
    <property type="match status" value="1"/>
</dbReference>
<dbReference type="STRING" id="318479.A0A0N4UGU0"/>
<dbReference type="InterPro" id="IPR001353">
    <property type="entry name" value="Proteasome_sua/b"/>
</dbReference>
<comment type="subcellular location">
    <subcellularLocation>
        <location evidence="11">Cytoplasm</location>
    </subcellularLocation>
    <subcellularLocation>
        <location evidence="11">Nucleus</location>
    </subcellularLocation>
</comment>
<comment type="similarity">
    <text evidence="11">Belongs to the peptidase T1B family.</text>
</comment>
<dbReference type="Proteomes" id="UP000274756">
    <property type="component" value="Unassembled WGS sequence"/>
</dbReference>
<proteinExistence type="inferred from homology"/>
<dbReference type="InterPro" id="IPR029055">
    <property type="entry name" value="Ntn_hydrolases_N"/>
</dbReference>
<dbReference type="PROSITE" id="PS51476">
    <property type="entry name" value="PROTEASOME_BETA_2"/>
    <property type="match status" value="1"/>
</dbReference>
<dbReference type="PROSITE" id="PS00854">
    <property type="entry name" value="PROTEASOME_BETA_1"/>
    <property type="match status" value="1"/>
</dbReference>
<evidence type="ECO:0000256" key="11">
    <source>
        <dbReference type="RuleBase" id="RU004203"/>
    </source>
</evidence>
<evidence type="ECO:0000256" key="1">
    <source>
        <dbReference type="ARBA" id="ARBA00001198"/>
    </source>
</evidence>
<protein>
    <recommendedName>
        <fullName evidence="11">Proteasome subunit beta</fullName>
    </recommendedName>
</protein>
<dbReference type="EMBL" id="UYYG01000019">
    <property type="protein sequence ID" value="VDN51368.1"/>
    <property type="molecule type" value="Genomic_DNA"/>
</dbReference>
<dbReference type="GO" id="GO:0005839">
    <property type="term" value="C:proteasome core complex"/>
    <property type="evidence" value="ECO:0007669"/>
    <property type="project" value="InterPro"/>
</dbReference>
<evidence type="ECO:0000256" key="4">
    <source>
        <dbReference type="ARBA" id="ARBA00022698"/>
    </source>
</evidence>
<dbReference type="InterPro" id="IPR016050">
    <property type="entry name" value="Proteasome_bsu_CS"/>
</dbReference>
<evidence type="ECO:0000313" key="13">
    <source>
        <dbReference type="Proteomes" id="UP000038040"/>
    </source>
</evidence>
<name>A0A0N4UGU0_DRAME</name>
<dbReference type="SUPFAM" id="SSF56235">
    <property type="entry name" value="N-terminal nucleophile aminohydrolases (Ntn hydrolases)"/>
    <property type="match status" value="1"/>
</dbReference>
<accession>A0A0N4UGU0</accession>
<dbReference type="GO" id="GO:0051603">
    <property type="term" value="P:proteolysis involved in protein catabolic process"/>
    <property type="evidence" value="ECO:0007669"/>
    <property type="project" value="InterPro"/>
</dbReference>
<sequence length="272" mass="29472">MAQTLLNDMMTRGPVGFDFSNCTRNLALDSLGVKPPKLHSTGTTIVAVIYQDGVVVGADTRATGGNIIMDKEILKVRKLTDTIYACGAGTAADLDQVCKMLSAQLRLLELNTGKKVRVATALRRAKLYLFKYMGYIGAYLLIGGVDSTGPHLYQCQASGKTMTRAYASSGSGGYAAGAVLERNFKFGMTLEEACELVQLALRAGMHGDNASGNMLNYTIINRDGAKLMGPIVPEFCMKPEPNDLDYRFKSGSTKVLKHKEIKYDVIESMDLS</sequence>
<dbReference type="AlphaFoldDB" id="A0A0N4UGU0"/>
<dbReference type="InterPro" id="IPR000243">
    <property type="entry name" value="Pept_T1A_subB"/>
</dbReference>
<keyword evidence="4" id="KW-0888">Threonine protease</keyword>
<dbReference type="PRINTS" id="PR00141">
    <property type="entry name" value="PROTEASOME"/>
</dbReference>
<keyword evidence="14" id="KW-1185">Reference proteome</keyword>
<evidence type="ECO:0000313" key="12">
    <source>
        <dbReference type="EMBL" id="VDN51368.1"/>
    </source>
</evidence>
<keyword evidence="3" id="KW-0645">Protease</keyword>
<evidence type="ECO:0000256" key="7">
    <source>
        <dbReference type="ARBA" id="ARBA00023242"/>
    </source>
</evidence>
<evidence type="ECO:0000313" key="14">
    <source>
        <dbReference type="Proteomes" id="UP000274756"/>
    </source>
</evidence>
<keyword evidence="2 11" id="KW-0963">Cytoplasm</keyword>
<dbReference type="Pfam" id="PF00227">
    <property type="entry name" value="Proteasome"/>
    <property type="match status" value="1"/>
</dbReference>
<comment type="subunit">
    <text evidence="11">Component of the proteasome complex.</text>
</comment>